<evidence type="ECO:0000313" key="2">
    <source>
        <dbReference type="Proteomes" id="UP000827872"/>
    </source>
</evidence>
<name>A0ACB8FVN5_9SAUR</name>
<proteinExistence type="predicted"/>
<gene>
    <name evidence="1" type="ORF">K3G42_015803</name>
</gene>
<evidence type="ECO:0000313" key="1">
    <source>
        <dbReference type="EMBL" id="KAH8010898.1"/>
    </source>
</evidence>
<protein>
    <submittedName>
        <fullName evidence="1">Uncharacterized protein</fullName>
    </submittedName>
</protein>
<organism evidence="1 2">
    <name type="scientific">Sphaerodactylus townsendi</name>
    <dbReference type="NCBI Taxonomy" id="933632"/>
    <lineage>
        <taxon>Eukaryota</taxon>
        <taxon>Metazoa</taxon>
        <taxon>Chordata</taxon>
        <taxon>Craniata</taxon>
        <taxon>Vertebrata</taxon>
        <taxon>Euteleostomi</taxon>
        <taxon>Lepidosauria</taxon>
        <taxon>Squamata</taxon>
        <taxon>Bifurcata</taxon>
        <taxon>Gekkota</taxon>
        <taxon>Sphaerodactylidae</taxon>
        <taxon>Sphaerodactylus</taxon>
    </lineage>
</organism>
<reference evidence="1" key="1">
    <citation type="submission" date="2021-08" db="EMBL/GenBank/DDBJ databases">
        <title>The first chromosome-level gecko genome reveals the dynamic sex chromosomes of Neotropical dwarf geckos (Sphaerodactylidae: Sphaerodactylus).</title>
        <authorList>
            <person name="Pinto B.J."/>
            <person name="Keating S.E."/>
            <person name="Gamble T."/>
        </authorList>
    </citation>
    <scope>NUCLEOTIDE SEQUENCE</scope>
    <source>
        <strain evidence="1">TG3544</strain>
    </source>
</reference>
<dbReference type="Proteomes" id="UP000827872">
    <property type="component" value="Linkage Group LG11"/>
</dbReference>
<sequence length="851" mass="97018">MNRHRDMLDITCALTEICPQANSVFGNPDLSKVYGGCFSEDKCWYRCKVLQVINHEKCQVLYIDYGNYETLNRSQIVEIPANLQFPSVAKKYRLWGLQISVNQDLNQFDQGKKFLNSLIFEKEVKIRWKDVCDDGTVLALAEYGVLNIGEEMVKKGFAERSREKMMACDLNKTSNISLAKIKQEQKIIEENLRLKEENQNLKSTVDKLNCELEAKEKTHKETLSTYVGAIMRNLAVKFEKLKDIRHAAMSDCLEEDLSEAVKAVTEECLAVPPSLENLEKIWAEYNTAQEEIRSCKYKDEVQNLILQRNEMQQKLYCAVKEFIVEVDKLPISERLETLQRSQEYLEAVYGEAHEGESSERVFEEFFEWKCIKMEELNRVRSASDASLQDFVTCFNRIITFFDITSETLLKSEDSIFNMDDVLKRVDLGISQELDASLVEQDEADKQIILTVYNAVIQRIHQEQHLLNTVYHRYRDSVEFKAQIVAWLDQSPNIDDLLLVKKRLKNKKAQLRWKLVEKSNLEESEDYSESEMAKIKDEIAGLRNNIFQDIYQEQEEYEKLNHLVHRWFPELPLLHPEAGILKYMNSKGLLTVSLERDLLDAEPMKELSTKHSLVCSEFQGQKVLLKYEPLAYIMVPYYAGASLGALQRSIPLTPDEILKVMKGVARGLHTLHSANVVHGSLHESNVFAVNREQGIVGDFDFSKTVDQRVSVNYVLTNGLSLTSPEIKSGKPPSPASDMYAYGCLLYWLFVGNLELKRNSDGTPQMDENNLDDKIRSLLLALLCCDNRMTSEQVLQDDCFLLPSSSPVPPDEPEVEPAECGSGGESADTGIGSGDLLGSEPEPSSETAALDID</sequence>
<keyword evidence="2" id="KW-1185">Reference proteome</keyword>
<accession>A0ACB8FVN5</accession>
<comment type="caution">
    <text evidence="1">The sequence shown here is derived from an EMBL/GenBank/DDBJ whole genome shotgun (WGS) entry which is preliminary data.</text>
</comment>
<dbReference type="EMBL" id="CM037624">
    <property type="protein sequence ID" value="KAH8010898.1"/>
    <property type="molecule type" value="Genomic_DNA"/>
</dbReference>